<dbReference type="Pfam" id="PF00563">
    <property type="entry name" value="EAL"/>
    <property type="match status" value="1"/>
</dbReference>
<reference evidence="6 7" key="1">
    <citation type="submission" date="2018-06" db="EMBL/GenBank/DDBJ databases">
        <title>Complete Genome Sequence of Desulfobacter hydrogenophilus (DSM3380).</title>
        <authorList>
            <person name="Marietou A."/>
            <person name="Schreiber L."/>
            <person name="Marshall I."/>
            <person name="Jorgensen B."/>
        </authorList>
    </citation>
    <scope>NUCLEOTIDE SEQUENCE [LARGE SCALE GENOMIC DNA]</scope>
    <source>
        <strain evidence="6 7">DSM 3380</strain>
    </source>
</reference>
<dbReference type="RefSeq" id="WP_111958577.1">
    <property type="nucleotide sequence ID" value="NZ_CP036313.1"/>
</dbReference>
<dbReference type="PANTHER" id="PTHR44757">
    <property type="entry name" value="DIGUANYLATE CYCLASE DGCP"/>
    <property type="match status" value="1"/>
</dbReference>
<keyword evidence="1" id="KW-0597">Phosphoprotein</keyword>
<dbReference type="InterPro" id="IPR000160">
    <property type="entry name" value="GGDEF_dom"/>
</dbReference>
<dbReference type="InterPro" id="IPR035919">
    <property type="entry name" value="EAL_sf"/>
</dbReference>
<dbReference type="SMART" id="SM00448">
    <property type="entry name" value="REC"/>
    <property type="match status" value="1"/>
</dbReference>
<evidence type="ECO:0000313" key="8">
    <source>
        <dbReference type="Proteomes" id="UP000293902"/>
    </source>
</evidence>
<dbReference type="FunFam" id="3.20.20.450:FF:000001">
    <property type="entry name" value="Cyclic di-GMP phosphodiesterase yahA"/>
    <property type="match status" value="1"/>
</dbReference>
<evidence type="ECO:0000256" key="1">
    <source>
        <dbReference type="PROSITE-ProRule" id="PRU00169"/>
    </source>
</evidence>
<dbReference type="SUPFAM" id="SSF52172">
    <property type="entry name" value="CheY-like"/>
    <property type="match status" value="1"/>
</dbReference>
<protein>
    <submittedName>
        <fullName evidence="6">Diguanylate cyclase</fullName>
    </submittedName>
    <submittedName>
        <fullName evidence="5">GGDEF domain-containing response regulator</fullName>
    </submittedName>
</protein>
<evidence type="ECO:0000259" key="3">
    <source>
        <dbReference type="PROSITE" id="PS50883"/>
    </source>
</evidence>
<dbReference type="AlphaFoldDB" id="A0A328FD08"/>
<dbReference type="EMBL" id="CP036313">
    <property type="protein sequence ID" value="QBH15253.1"/>
    <property type="molecule type" value="Genomic_DNA"/>
</dbReference>
<feature type="domain" description="EAL" evidence="3">
    <location>
        <begin position="338"/>
        <end position="592"/>
    </location>
</feature>
<dbReference type="PROSITE" id="PS50887">
    <property type="entry name" value="GGDEF"/>
    <property type="match status" value="1"/>
</dbReference>
<dbReference type="InterPro" id="IPR001633">
    <property type="entry name" value="EAL_dom"/>
</dbReference>
<dbReference type="GO" id="GO:0000160">
    <property type="term" value="P:phosphorelay signal transduction system"/>
    <property type="evidence" value="ECO:0007669"/>
    <property type="project" value="InterPro"/>
</dbReference>
<accession>A0A328FD08</accession>
<dbReference type="InterPro" id="IPR029787">
    <property type="entry name" value="Nucleotide_cyclase"/>
</dbReference>
<dbReference type="OrthoDB" id="9759431at2"/>
<dbReference type="InterPro" id="IPR043128">
    <property type="entry name" value="Rev_trsase/Diguanyl_cyclase"/>
</dbReference>
<dbReference type="InterPro" id="IPR052155">
    <property type="entry name" value="Biofilm_reg_signaling"/>
</dbReference>
<feature type="modified residue" description="4-aspartylphosphate" evidence="1">
    <location>
        <position position="68"/>
    </location>
</feature>
<dbReference type="Gene3D" id="3.40.50.2300">
    <property type="match status" value="1"/>
</dbReference>
<sequence length="596" mass="67046">MNQHGDNENRDLTASENPLILAADDDEAIRMLMKVALEGYGFRVEVAENGREAVDAFEKLNPHAILMDVNMPEMDGFTACKTIRSLPSGKHVPVLMMTGLEDVESIDRAFIAGATDFISKPINWAVLKYRIKYMLRASAAFNDVILQQKQIQELAYYDHLTGLANRAMFRDNLLCEVENCGKDKLLAVLFLDLDRFKLVNDSLGHKAGDTLLQQVAERIKTCIRNTDSLAWLKEDAKQVMVSRQGGDEFTVLLPSLKAPDNAGWVAKRINEKLCRVFYIDDHEVFISASIGISLFPIDGNDAESLIAHADLAMYHAKEIGGNRFQFFEQELNIQAKERLEFENDLRKAITGDEFSLFYQPQVSLLDGRIIGAEALSRWHNPRMGNVSPAEFIPAIEEMGLVIPFTDWVIREAGRQQLEWYNHGIKAVRVAVNISSKHFVEQDIPDKIIKMLEAHNLPSSCLEVELTESVMAAHGSKTLDILNQLKEIGLTISVDDFGTGYSSLSYLKTFPVDVVKIDRFFIKDILTGKKDESIVKAMVSMAHSMGMKVVAEGIENREQLEILHRMGCDYGQGFLFSPAITRDEFSGMLEAKKRFLL</sequence>
<dbReference type="CDD" id="cd01949">
    <property type="entry name" value="GGDEF"/>
    <property type="match status" value="1"/>
</dbReference>
<dbReference type="Pfam" id="PF00072">
    <property type="entry name" value="Response_reg"/>
    <property type="match status" value="1"/>
</dbReference>
<reference evidence="5 8" key="2">
    <citation type="submission" date="2019-02" db="EMBL/GenBank/DDBJ databases">
        <title>Complete genome sequence of Desulfobacter hydrogenophilus AcRS1.</title>
        <authorList>
            <person name="Marietou A."/>
            <person name="Lund M.B."/>
            <person name="Marshall I.P.G."/>
            <person name="Schreiber L."/>
            <person name="Jorgensen B."/>
        </authorList>
    </citation>
    <scope>NUCLEOTIDE SEQUENCE [LARGE SCALE GENOMIC DNA]</scope>
    <source>
        <strain evidence="5 8">AcRS1</strain>
    </source>
</reference>
<evidence type="ECO:0000313" key="6">
    <source>
        <dbReference type="EMBL" id="RAM00917.1"/>
    </source>
</evidence>
<dbReference type="PANTHER" id="PTHR44757:SF2">
    <property type="entry name" value="BIOFILM ARCHITECTURE MAINTENANCE PROTEIN MBAA"/>
    <property type="match status" value="1"/>
</dbReference>
<evidence type="ECO:0000259" key="4">
    <source>
        <dbReference type="PROSITE" id="PS50887"/>
    </source>
</evidence>
<feature type="domain" description="Response regulatory" evidence="2">
    <location>
        <begin position="19"/>
        <end position="135"/>
    </location>
</feature>
<evidence type="ECO:0000259" key="2">
    <source>
        <dbReference type="PROSITE" id="PS50110"/>
    </source>
</evidence>
<dbReference type="PROSITE" id="PS50110">
    <property type="entry name" value="RESPONSE_REGULATORY"/>
    <property type="match status" value="1"/>
</dbReference>
<dbReference type="Gene3D" id="3.20.20.450">
    <property type="entry name" value="EAL domain"/>
    <property type="match status" value="1"/>
</dbReference>
<dbReference type="Proteomes" id="UP000293902">
    <property type="component" value="Chromosome"/>
</dbReference>
<dbReference type="EMBL" id="QLNI01000035">
    <property type="protein sequence ID" value="RAM00917.1"/>
    <property type="molecule type" value="Genomic_DNA"/>
</dbReference>
<proteinExistence type="predicted"/>
<keyword evidence="8" id="KW-1185">Reference proteome</keyword>
<dbReference type="SMART" id="SM00267">
    <property type="entry name" value="GGDEF"/>
    <property type="match status" value="1"/>
</dbReference>
<dbReference type="CDD" id="cd01948">
    <property type="entry name" value="EAL"/>
    <property type="match status" value="1"/>
</dbReference>
<dbReference type="Proteomes" id="UP000248798">
    <property type="component" value="Unassembled WGS sequence"/>
</dbReference>
<feature type="domain" description="GGDEF" evidence="4">
    <location>
        <begin position="184"/>
        <end position="329"/>
    </location>
</feature>
<dbReference type="Gene3D" id="3.30.70.270">
    <property type="match status" value="1"/>
</dbReference>
<organism evidence="6 7">
    <name type="scientific">Desulfobacter hydrogenophilus</name>
    <dbReference type="NCBI Taxonomy" id="2291"/>
    <lineage>
        <taxon>Bacteria</taxon>
        <taxon>Pseudomonadati</taxon>
        <taxon>Thermodesulfobacteriota</taxon>
        <taxon>Desulfobacteria</taxon>
        <taxon>Desulfobacterales</taxon>
        <taxon>Desulfobacteraceae</taxon>
        <taxon>Desulfobacter</taxon>
    </lineage>
</organism>
<dbReference type="PROSITE" id="PS50883">
    <property type="entry name" value="EAL"/>
    <property type="match status" value="1"/>
</dbReference>
<dbReference type="NCBIfam" id="TIGR00254">
    <property type="entry name" value="GGDEF"/>
    <property type="match status" value="1"/>
</dbReference>
<evidence type="ECO:0000313" key="7">
    <source>
        <dbReference type="Proteomes" id="UP000248798"/>
    </source>
</evidence>
<name>A0A328FD08_9BACT</name>
<dbReference type="InterPro" id="IPR001789">
    <property type="entry name" value="Sig_transdc_resp-reg_receiver"/>
</dbReference>
<dbReference type="SUPFAM" id="SSF141868">
    <property type="entry name" value="EAL domain-like"/>
    <property type="match status" value="1"/>
</dbReference>
<dbReference type="Pfam" id="PF00990">
    <property type="entry name" value="GGDEF"/>
    <property type="match status" value="1"/>
</dbReference>
<gene>
    <name evidence="6" type="ORF">DO021_16235</name>
    <name evidence="5" type="ORF">EYB58_21445</name>
</gene>
<dbReference type="SUPFAM" id="SSF55073">
    <property type="entry name" value="Nucleotide cyclase"/>
    <property type="match status" value="1"/>
</dbReference>
<evidence type="ECO:0000313" key="5">
    <source>
        <dbReference type="EMBL" id="QBH15253.1"/>
    </source>
</evidence>
<dbReference type="InterPro" id="IPR011006">
    <property type="entry name" value="CheY-like_superfamily"/>
</dbReference>
<dbReference type="SMART" id="SM00052">
    <property type="entry name" value="EAL"/>
    <property type="match status" value="1"/>
</dbReference>